<dbReference type="InterPro" id="IPR007863">
    <property type="entry name" value="Peptidase_M16_C"/>
</dbReference>
<dbReference type="PANTHER" id="PTHR11851:SF49">
    <property type="entry name" value="MITOCHONDRIAL-PROCESSING PEPTIDASE SUBUNIT ALPHA"/>
    <property type="match status" value="1"/>
</dbReference>
<accession>A0A942T0C9</accession>
<comment type="similarity">
    <text evidence="1 2">Belongs to the peptidase M16 family.</text>
</comment>
<dbReference type="Pfam" id="PF00675">
    <property type="entry name" value="Peptidase_M16"/>
    <property type="match status" value="1"/>
</dbReference>
<organism evidence="5">
    <name type="scientific">Neobacillus citreus</name>
    <dbReference type="NCBI Taxonomy" id="2833578"/>
    <lineage>
        <taxon>Bacteria</taxon>
        <taxon>Bacillati</taxon>
        <taxon>Bacillota</taxon>
        <taxon>Bacilli</taxon>
        <taxon>Bacillales</taxon>
        <taxon>Bacillaceae</taxon>
        <taxon>Neobacillus</taxon>
    </lineage>
</organism>
<gene>
    <name evidence="5" type="ORF">KHB02_15840</name>
</gene>
<evidence type="ECO:0000259" key="3">
    <source>
        <dbReference type="Pfam" id="PF00675"/>
    </source>
</evidence>
<name>A0A942T0C9_9BACI</name>
<dbReference type="Pfam" id="PF05193">
    <property type="entry name" value="Peptidase_M16_C"/>
    <property type="match status" value="1"/>
</dbReference>
<evidence type="ECO:0000256" key="1">
    <source>
        <dbReference type="ARBA" id="ARBA00007261"/>
    </source>
</evidence>
<dbReference type="InterPro" id="IPR001431">
    <property type="entry name" value="Pept_M16_Zn_BS"/>
</dbReference>
<dbReference type="GO" id="GO:0046872">
    <property type="term" value="F:metal ion binding"/>
    <property type="evidence" value="ECO:0007669"/>
    <property type="project" value="InterPro"/>
</dbReference>
<dbReference type="GO" id="GO:0006508">
    <property type="term" value="P:proteolysis"/>
    <property type="evidence" value="ECO:0007669"/>
    <property type="project" value="InterPro"/>
</dbReference>
<feature type="domain" description="Peptidase M16 C-terminal" evidence="4">
    <location>
        <begin position="188"/>
        <end position="364"/>
    </location>
</feature>
<dbReference type="InterPro" id="IPR050361">
    <property type="entry name" value="MPP/UQCRC_Complex"/>
</dbReference>
<sequence length="445" mass="47412">MSHPVPLPLEAPDTSFLTSGGAFVRRSVLPSGVRVLTESVPGSSSTSIGFWVGVGSRDEQEGQFGSTHFLEHLLFKGTATRSALDIAIAFDSVGGEHNAATAKEYTCYYARVRDTDVPMAVGVIGDMVTKSVLDPEAFDVERGVILEELAMAADDPADVAGEAFFAATFDSHPLGRPIGGTPESIRAVQRDEVLAHYRQHYAPNGIVVTAAGAVDHDRFCDLVAEVFQDAPKAPPLARRTPQPVADPAVPKLSVVHRPTEQVSMLRGSQGLDLRDERRPVLSVLNAVLGGGMSSRLFQEVRERRGLAYAVSSFAPAYLDNGAFGVYAGCAPDNVAGVVEIVDAEFRRMVDDGITSDELHRAKGQIEGALTLSLEDSDARMTRLGRAELGTGEFTDLATALERVDRVTPEDVLALARDLLTRPTVTSVVGAVQEHELAAAIGIGGR</sequence>
<evidence type="ECO:0000256" key="2">
    <source>
        <dbReference type="RuleBase" id="RU004447"/>
    </source>
</evidence>
<dbReference type="PANTHER" id="PTHR11851">
    <property type="entry name" value="METALLOPROTEASE"/>
    <property type="match status" value="1"/>
</dbReference>
<proteinExistence type="inferred from homology"/>
<dbReference type="GO" id="GO:0004222">
    <property type="term" value="F:metalloendopeptidase activity"/>
    <property type="evidence" value="ECO:0007669"/>
    <property type="project" value="InterPro"/>
</dbReference>
<dbReference type="Gene3D" id="3.30.830.10">
    <property type="entry name" value="Metalloenzyme, LuxS/M16 peptidase-like"/>
    <property type="match status" value="2"/>
</dbReference>
<dbReference type="AlphaFoldDB" id="A0A942T0C9"/>
<protein>
    <submittedName>
        <fullName evidence="5">Insulinase family protein</fullName>
    </submittedName>
</protein>
<dbReference type="PROSITE" id="PS00143">
    <property type="entry name" value="INSULINASE"/>
    <property type="match status" value="1"/>
</dbReference>
<comment type="caution">
    <text evidence="5">The sequence shown here is derived from an EMBL/GenBank/DDBJ whole genome shotgun (WGS) entry which is preliminary data.</text>
</comment>
<dbReference type="SUPFAM" id="SSF63411">
    <property type="entry name" value="LuxS/MPP-like metallohydrolase"/>
    <property type="match status" value="2"/>
</dbReference>
<reference evidence="5" key="1">
    <citation type="submission" date="2021-05" db="EMBL/GenBank/DDBJ databases">
        <title>Novel Bacillus species.</title>
        <authorList>
            <person name="Liu G."/>
        </authorList>
    </citation>
    <scope>NUCLEOTIDE SEQUENCE</scope>
    <source>
        <strain evidence="5">FJAT-50051</strain>
    </source>
</reference>
<dbReference type="InterPro" id="IPR011249">
    <property type="entry name" value="Metalloenz_LuxS/M16"/>
</dbReference>
<evidence type="ECO:0000259" key="4">
    <source>
        <dbReference type="Pfam" id="PF05193"/>
    </source>
</evidence>
<dbReference type="EMBL" id="JAGYPE010000002">
    <property type="protein sequence ID" value="MBS4182866.1"/>
    <property type="molecule type" value="Genomic_DNA"/>
</dbReference>
<feature type="domain" description="Peptidase M16 N-terminal" evidence="3">
    <location>
        <begin position="34"/>
        <end position="181"/>
    </location>
</feature>
<evidence type="ECO:0000313" key="5">
    <source>
        <dbReference type="EMBL" id="MBS4182866.1"/>
    </source>
</evidence>
<dbReference type="InterPro" id="IPR011765">
    <property type="entry name" value="Pept_M16_N"/>
</dbReference>